<evidence type="ECO:0000313" key="1">
    <source>
        <dbReference type="EMBL" id="MFD1612429.1"/>
    </source>
</evidence>
<comment type="caution">
    <text evidence="1">The sequence shown here is derived from an EMBL/GenBank/DDBJ whole genome shotgun (WGS) entry which is preliminary data.</text>
</comment>
<proteinExistence type="predicted"/>
<gene>
    <name evidence="1" type="ORF">ACFSCW_11510</name>
</gene>
<protein>
    <submittedName>
        <fullName evidence="1">SRPBCC family protein</fullName>
    </submittedName>
</protein>
<dbReference type="RefSeq" id="WP_380889319.1">
    <property type="nucleotide sequence ID" value="NZ_JBHUDY010000001.1"/>
</dbReference>
<dbReference type="PANTHER" id="PTHR36166:SF1">
    <property type="entry name" value="SRPBCC DOMAIN-CONTAINING PROTEIN"/>
    <property type="match status" value="1"/>
</dbReference>
<name>A0ABW4I3D2_9SPHN</name>
<evidence type="ECO:0000313" key="2">
    <source>
        <dbReference type="Proteomes" id="UP001597115"/>
    </source>
</evidence>
<dbReference type="InterPro" id="IPR023393">
    <property type="entry name" value="START-like_dom_sf"/>
</dbReference>
<dbReference type="InterPro" id="IPR019587">
    <property type="entry name" value="Polyketide_cyclase/dehydratase"/>
</dbReference>
<dbReference type="Proteomes" id="UP001597115">
    <property type="component" value="Unassembled WGS sequence"/>
</dbReference>
<keyword evidence="2" id="KW-1185">Reference proteome</keyword>
<dbReference type="SUPFAM" id="SSF55961">
    <property type="entry name" value="Bet v1-like"/>
    <property type="match status" value="1"/>
</dbReference>
<organism evidence="1 2">
    <name type="scientific">Sphingomonas tabacisoli</name>
    <dbReference type="NCBI Taxonomy" id="2249466"/>
    <lineage>
        <taxon>Bacteria</taxon>
        <taxon>Pseudomonadati</taxon>
        <taxon>Pseudomonadota</taxon>
        <taxon>Alphaproteobacteria</taxon>
        <taxon>Sphingomonadales</taxon>
        <taxon>Sphingomonadaceae</taxon>
        <taxon>Sphingomonas</taxon>
    </lineage>
</organism>
<accession>A0ABW4I3D2</accession>
<dbReference type="Gene3D" id="3.30.530.20">
    <property type="match status" value="1"/>
</dbReference>
<dbReference type="Pfam" id="PF10604">
    <property type="entry name" value="Polyketide_cyc2"/>
    <property type="match status" value="1"/>
</dbReference>
<reference evidence="2" key="1">
    <citation type="journal article" date="2019" name="Int. J. Syst. Evol. Microbiol.">
        <title>The Global Catalogue of Microorganisms (GCM) 10K type strain sequencing project: providing services to taxonomists for standard genome sequencing and annotation.</title>
        <authorList>
            <consortium name="The Broad Institute Genomics Platform"/>
            <consortium name="The Broad Institute Genome Sequencing Center for Infectious Disease"/>
            <person name="Wu L."/>
            <person name="Ma J."/>
        </authorList>
    </citation>
    <scope>NUCLEOTIDE SEQUENCE [LARGE SCALE GENOMIC DNA]</scope>
    <source>
        <strain evidence="2">CGMCC 1.16275</strain>
    </source>
</reference>
<dbReference type="CDD" id="cd07822">
    <property type="entry name" value="SRPBCC_4"/>
    <property type="match status" value="1"/>
</dbReference>
<dbReference type="PANTHER" id="PTHR36166">
    <property type="entry name" value="CHROMOSOME 9, WHOLE GENOME SHOTGUN SEQUENCE"/>
    <property type="match status" value="1"/>
</dbReference>
<sequence>MPRRILTSIYLPHAPARVWTVLADFERYAAWNPLNVEAHGEAQVGAKVAMRFLNPASPGAAIRQTVTVTRAEPGRVLAWRGHIPLLFTGDHLFELLGECDGTRLFHSETLSGLIPWRFTEDQIESQFVPAYEACNLALARRLDALENVVPLRFAHQR</sequence>
<dbReference type="EMBL" id="JBHUDY010000001">
    <property type="protein sequence ID" value="MFD1612429.1"/>
    <property type="molecule type" value="Genomic_DNA"/>
</dbReference>